<dbReference type="InterPro" id="IPR001789">
    <property type="entry name" value="Sig_transdc_resp-reg_receiver"/>
</dbReference>
<gene>
    <name evidence="4" type="ORF">dnm_077920</name>
</gene>
<feature type="modified residue" description="4-aspartylphosphate" evidence="1">
    <location>
        <position position="59"/>
    </location>
</feature>
<sequence>MEQRHILIADDEKNIRLCLGIMLRSSGFKVSLAKNGTEALSMLLRFNDSAEPVDLLITDIRMPELDGIQLIRCISQFEFNLPVIVITGFGDKKMLIELIGLGIQDFLEKPFGNNDVSRKIDKAFERQRRFKENFRKSHTSSLNKKKEMENDLQISADRKEFVLRYQPIIDLETKDIIGIEALIRWVHPQKGIILPTDFIPLAEETGLIVPIGAWVLKTACQQIAEYIRELSAEKPFILGINVSTRQLLQEDFFINIKKIIKESDINPECVKLEITESAIMDNVDIVLPVFKKLRKQGIRLAIDDFGTGYSSLSYLHLFPFDTLKIDRSFVDKIGLDDDKSMKIIQAVISLASDLDMNVVAEGIENEFQIKRLRELKCKYGQGFYFSEPLPSERIEYLLRQNCRPLGLKENPVPKNSKTGDSCCKMTSVSEHLNL</sequence>
<dbReference type="PROSITE" id="PS50883">
    <property type="entry name" value="EAL"/>
    <property type="match status" value="1"/>
</dbReference>
<feature type="domain" description="EAL" evidence="3">
    <location>
        <begin position="145"/>
        <end position="402"/>
    </location>
</feature>
<dbReference type="SUPFAM" id="SSF141868">
    <property type="entry name" value="EAL domain-like"/>
    <property type="match status" value="1"/>
</dbReference>
<dbReference type="AlphaFoldDB" id="A0A975BU76"/>
<dbReference type="CDD" id="cd01948">
    <property type="entry name" value="EAL"/>
    <property type="match status" value="1"/>
</dbReference>
<evidence type="ECO:0000256" key="1">
    <source>
        <dbReference type="PROSITE-ProRule" id="PRU00169"/>
    </source>
</evidence>
<dbReference type="PANTHER" id="PTHR33121">
    <property type="entry name" value="CYCLIC DI-GMP PHOSPHODIESTERASE PDEF"/>
    <property type="match status" value="1"/>
</dbReference>
<keyword evidence="1" id="KW-0597">Phosphoprotein</keyword>
<evidence type="ECO:0000259" key="2">
    <source>
        <dbReference type="PROSITE" id="PS50110"/>
    </source>
</evidence>
<evidence type="ECO:0000313" key="4">
    <source>
        <dbReference type="EMBL" id="QTA91718.1"/>
    </source>
</evidence>
<dbReference type="Pfam" id="PF00563">
    <property type="entry name" value="EAL"/>
    <property type="match status" value="1"/>
</dbReference>
<dbReference type="EMBL" id="CP061800">
    <property type="protein sequence ID" value="QTA91718.1"/>
    <property type="molecule type" value="Genomic_DNA"/>
</dbReference>
<evidence type="ECO:0000259" key="3">
    <source>
        <dbReference type="PROSITE" id="PS50883"/>
    </source>
</evidence>
<dbReference type="SMART" id="SM00052">
    <property type="entry name" value="EAL"/>
    <property type="match status" value="1"/>
</dbReference>
<dbReference type="GO" id="GO:0071111">
    <property type="term" value="F:cyclic-guanylate-specific phosphodiesterase activity"/>
    <property type="evidence" value="ECO:0007669"/>
    <property type="project" value="InterPro"/>
</dbReference>
<dbReference type="PANTHER" id="PTHR33121:SF70">
    <property type="entry name" value="SIGNALING PROTEIN YKOW"/>
    <property type="match status" value="1"/>
</dbReference>
<dbReference type="InterPro" id="IPR001633">
    <property type="entry name" value="EAL_dom"/>
</dbReference>
<dbReference type="Gene3D" id="3.40.50.2300">
    <property type="match status" value="1"/>
</dbReference>
<dbReference type="InterPro" id="IPR011006">
    <property type="entry name" value="CheY-like_superfamily"/>
</dbReference>
<evidence type="ECO:0000313" key="5">
    <source>
        <dbReference type="Proteomes" id="UP000663722"/>
    </source>
</evidence>
<reference evidence="4" key="1">
    <citation type="journal article" date="2021" name="Microb. Physiol.">
        <title>Proteogenomic Insights into the Physiology of Marine, Sulfate-Reducing, Filamentous Desulfonema limicola and Desulfonema magnum.</title>
        <authorList>
            <person name="Schnaars V."/>
            <person name="Wohlbrand L."/>
            <person name="Scheve S."/>
            <person name="Hinrichs C."/>
            <person name="Reinhardt R."/>
            <person name="Rabus R."/>
        </authorList>
    </citation>
    <scope>NUCLEOTIDE SEQUENCE</scope>
    <source>
        <strain evidence="4">4be13</strain>
    </source>
</reference>
<feature type="domain" description="Response regulatory" evidence="2">
    <location>
        <begin position="5"/>
        <end position="124"/>
    </location>
</feature>
<dbReference type="KEGG" id="dmm:dnm_077920"/>
<dbReference type="PROSITE" id="PS50110">
    <property type="entry name" value="RESPONSE_REGULATORY"/>
    <property type="match status" value="1"/>
</dbReference>
<dbReference type="SMART" id="SM00448">
    <property type="entry name" value="REC"/>
    <property type="match status" value="1"/>
</dbReference>
<dbReference type="Proteomes" id="UP000663722">
    <property type="component" value="Chromosome"/>
</dbReference>
<name>A0A975BU76_9BACT</name>
<accession>A0A975BU76</accession>
<dbReference type="Gene3D" id="3.20.20.450">
    <property type="entry name" value="EAL domain"/>
    <property type="match status" value="1"/>
</dbReference>
<dbReference type="GO" id="GO:0000160">
    <property type="term" value="P:phosphorelay signal transduction system"/>
    <property type="evidence" value="ECO:0007669"/>
    <property type="project" value="InterPro"/>
</dbReference>
<dbReference type="SUPFAM" id="SSF52172">
    <property type="entry name" value="CheY-like"/>
    <property type="match status" value="1"/>
</dbReference>
<dbReference type="InterPro" id="IPR035919">
    <property type="entry name" value="EAL_sf"/>
</dbReference>
<dbReference type="RefSeq" id="WP_207679377.1">
    <property type="nucleotide sequence ID" value="NZ_CP061800.1"/>
</dbReference>
<keyword evidence="5" id="KW-1185">Reference proteome</keyword>
<organism evidence="4 5">
    <name type="scientific">Desulfonema magnum</name>
    <dbReference type="NCBI Taxonomy" id="45655"/>
    <lineage>
        <taxon>Bacteria</taxon>
        <taxon>Pseudomonadati</taxon>
        <taxon>Thermodesulfobacteriota</taxon>
        <taxon>Desulfobacteria</taxon>
        <taxon>Desulfobacterales</taxon>
        <taxon>Desulfococcaceae</taxon>
        <taxon>Desulfonema</taxon>
    </lineage>
</organism>
<dbReference type="InterPro" id="IPR050706">
    <property type="entry name" value="Cyclic-di-GMP_PDE-like"/>
</dbReference>
<protein>
    <submittedName>
        <fullName evidence="4">Two component system response regulator, EAL domain-containing</fullName>
    </submittedName>
</protein>
<proteinExistence type="predicted"/>
<dbReference type="Pfam" id="PF00072">
    <property type="entry name" value="Response_reg"/>
    <property type="match status" value="1"/>
</dbReference>